<keyword evidence="3" id="KW-0560">Oxidoreductase</keyword>
<evidence type="ECO:0000256" key="5">
    <source>
        <dbReference type="PIRSR" id="PIRSR604294-1"/>
    </source>
</evidence>
<keyword evidence="4 5" id="KW-0408">Iron</keyword>
<comment type="caution">
    <text evidence="7">The sequence shown here is derived from an EMBL/GenBank/DDBJ whole genome shotgun (WGS) entry which is preliminary data.</text>
</comment>
<gene>
    <name evidence="7" type="ORF">MVEN_00875200</name>
</gene>
<dbReference type="Proteomes" id="UP000620124">
    <property type="component" value="Unassembled WGS sequence"/>
</dbReference>
<dbReference type="OrthoDB" id="407010at2759"/>
<name>A0A8H6YGG6_9AGAR</name>
<dbReference type="AlphaFoldDB" id="A0A8H6YGG6"/>
<evidence type="ECO:0000256" key="1">
    <source>
        <dbReference type="ARBA" id="ARBA00006787"/>
    </source>
</evidence>
<evidence type="ECO:0000313" key="7">
    <source>
        <dbReference type="EMBL" id="KAF7358261.1"/>
    </source>
</evidence>
<keyword evidence="2 5" id="KW-0479">Metal-binding</keyword>
<feature type="compositionally biased region" description="Low complexity" evidence="6">
    <location>
        <begin position="369"/>
        <end position="386"/>
    </location>
</feature>
<sequence>MQPLVQRLHTSLLLRARPYPKGTCKVLYSSRCQVDTLIERARKTGRLEGVTFGQKRDPCDSLFKKIKTTFEATMAKDAELLNVGVSISANVAGFASDKKGSKGNLVSFTDAPFMKTHDPETLAPLGVTNQATLHHDLTGELSCAHPEFDPQTGDAFNYNPKLGPTPVYRVFCTSAATGKTSILTKFSKDAKLAYLHSFFLTENFLILCIWPAHFANSGAWLLWRRNIIDALADFDPSATTKWFVINRRCGNGVIAKFESSAMFAFHTVNAYEVVSNDGRIDIICDIMQFRNLDVLKRFYYDNMVSSALGAGKRGLDWVVGKDGMACYKLCDVPAAGNPATRKMGTAELVFIMAPSASGELPTITYRGTQNLQPPAPSLSQPLPNSSRLTQAGNCAPIRHPALH</sequence>
<dbReference type="GO" id="GO:0016121">
    <property type="term" value="P:carotene catabolic process"/>
    <property type="evidence" value="ECO:0007669"/>
    <property type="project" value="TreeGrafter"/>
</dbReference>
<dbReference type="PANTHER" id="PTHR10543:SF24">
    <property type="entry name" value="CAROTENOID ISOMEROOXYGENASE"/>
    <property type="match status" value="1"/>
</dbReference>
<dbReference type="PANTHER" id="PTHR10543">
    <property type="entry name" value="BETA-CAROTENE DIOXYGENASE"/>
    <property type="match status" value="1"/>
</dbReference>
<protein>
    <submittedName>
        <fullName evidence="7">Uncharacterized protein</fullName>
    </submittedName>
</protein>
<comment type="cofactor">
    <cofactor evidence="5">
        <name>Fe(2+)</name>
        <dbReference type="ChEBI" id="CHEBI:29033"/>
    </cofactor>
    <text evidence="5">Binds 1 Fe(2+) ion per subunit.</text>
</comment>
<comment type="similarity">
    <text evidence="1">Belongs to the carotenoid oxygenase family.</text>
</comment>
<evidence type="ECO:0000256" key="4">
    <source>
        <dbReference type="ARBA" id="ARBA00023004"/>
    </source>
</evidence>
<dbReference type="GO" id="GO:0046872">
    <property type="term" value="F:metal ion binding"/>
    <property type="evidence" value="ECO:0007669"/>
    <property type="project" value="UniProtKB-KW"/>
</dbReference>
<accession>A0A8H6YGG6</accession>
<keyword evidence="8" id="KW-1185">Reference proteome</keyword>
<feature type="binding site" evidence="5">
    <location>
        <position position="145"/>
    </location>
    <ligand>
        <name>Fe cation</name>
        <dbReference type="ChEBI" id="CHEBI:24875"/>
        <note>catalytic</note>
    </ligand>
</feature>
<feature type="region of interest" description="Disordered" evidence="6">
    <location>
        <begin position="365"/>
        <end position="394"/>
    </location>
</feature>
<evidence type="ECO:0000313" key="8">
    <source>
        <dbReference type="Proteomes" id="UP000620124"/>
    </source>
</evidence>
<dbReference type="EMBL" id="JACAZI010000006">
    <property type="protein sequence ID" value="KAF7358261.1"/>
    <property type="molecule type" value="Genomic_DNA"/>
</dbReference>
<feature type="binding site" evidence="5">
    <location>
        <position position="196"/>
    </location>
    <ligand>
        <name>Fe cation</name>
        <dbReference type="ChEBI" id="CHEBI:24875"/>
        <note>catalytic</note>
    </ligand>
</feature>
<dbReference type="InterPro" id="IPR004294">
    <property type="entry name" value="Carotenoid_Oase"/>
</dbReference>
<evidence type="ECO:0000256" key="2">
    <source>
        <dbReference type="ARBA" id="ARBA00022723"/>
    </source>
</evidence>
<feature type="binding site" evidence="5">
    <location>
        <position position="266"/>
    </location>
    <ligand>
        <name>Fe cation</name>
        <dbReference type="ChEBI" id="CHEBI:24875"/>
        <note>catalytic</note>
    </ligand>
</feature>
<organism evidence="7 8">
    <name type="scientific">Mycena venus</name>
    <dbReference type="NCBI Taxonomy" id="2733690"/>
    <lineage>
        <taxon>Eukaryota</taxon>
        <taxon>Fungi</taxon>
        <taxon>Dikarya</taxon>
        <taxon>Basidiomycota</taxon>
        <taxon>Agaricomycotina</taxon>
        <taxon>Agaricomycetes</taxon>
        <taxon>Agaricomycetidae</taxon>
        <taxon>Agaricales</taxon>
        <taxon>Marasmiineae</taxon>
        <taxon>Mycenaceae</taxon>
        <taxon>Mycena</taxon>
    </lineage>
</organism>
<proteinExistence type="inferred from homology"/>
<evidence type="ECO:0000256" key="3">
    <source>
        <dbReference type="ARBA" id="ARBA00023002"/>
    </source>
</evidence>
<dbReference type="Pfam" id="PF03055">
    <property type="entry name" value="RPE65"/>
    <property type="match status" value="1"/>
</dbReference>
<dbReference type="GO" id="GO:0010436">
    <property type="term" value="F:carotenoid dioxygenase activity"/>
    <property type="evidence" value="ECO:0007669"/>
    <property type="project" value="TreeGrafter"/>
</dbReference>
<evidence type="ECO:0000256" key="6">
    <source>
        <dbReference type="SAM" id="MobiDB-lite"/>
    </source>
</evidence>
<reference evidence="7" key="1">
    <citation type="submission" date="2020-05" db="EMBL/GenBank/DDBJ databases">
        <title>Mycena genomes resolve the evolution of fungal bioluminescence.</title>
        <authorList>
            <person name="Tsai I.J."/>
        </authorList>
    </citation>
    <scope>NUCLEOTIDE SEQUENCE</scope>
    <source>
        <strain evidence="7">CCC161011</strain>
    </source>
</reference>